<dbReference type="RefSeq" id="WP_158407677.1">
    <property type="nucleotide sequence ID" value="NZ_CP006704.1"/>
</dbReference>
<dbReference type="Proteomes" id="UP000028782">
    <property type="component" value="Chromosome"/>
</dbReference>
<dbReference type="KEGG" id="ctes:O987_15697"/>
<sequence length="55" mass="6392">MFAQPLSKAQDLWSNLMHVLFPWVRAFPGLPKEDETNTQLQKSVAEKEHQINRDA</sequence>
<feature type="compositionally biased region" description="Basic and acidic residues" evidence="1">
    <location>
        <begin position="44"/>
        <end position="55"/>
    </location>
</feature>
<dbReference type="HOGENOM" id="CLU_3024309_0_0_4"/>
<evidence type="ECO:0000313" key="3">
    <source>
        <dbReference type="Proteomes" id="UP000028782"/>
    </source>
</evidence>
<evidence type="ECO:0000313" key="2">
    <source>
        <dbReference type="EMBL" id="AIJ47255.1"/>
    </source>
</evidence>
<reference evidence="2 3" key="1">
    <citation type="journal article" date="2014" name="Genome Announc.">
        <title>Complete Genome Sequence of Polychlorinated Biphenyl Degrader Comamonas testosteroni TK102 (NBRC 109938).</title>
        <authorList>
            <person name="Fukuda K."/>
            <person name="Hosoyama A."/>
            <person name="Tsuchikane K."/>
            <person name="Ohji S."/>
            <person name="Yamazoe A."/>
            <person name="Fujita N."/>
            <person name="Shintani M."/>
            <person name="Kimbara K."/>
        </authorList>
    </citation>
    <scope>NUCLEOTIDE SEQUENCE [LARGE SCALE GENOMIC DNA]</scope>
    <source>
        <strain evidence="2">TK102</strain>
    </source>
</reference>
<evidence type="ECO:0000256" key="1">
    <source>
        <dbReference type="SAM" id="MobiDB-lite"/>
    </source>
</evidence>
<accession>A0A076PU27</accession>
<proteinExistence type="predicted"/>
<protein>
    <submittedName>
        <fullName evidence="2">Uncharacterized protein</fullName>
    </submittedName>
</protein>
<dbReference type="EMBL" id="CP006704">
    <property type="protein sequence ID" value="AIJ47255.1"/>
    <property type="molecule type" value="Genomic_DNA"/>
</dbReference>
<feature type="region of interest" description="Disordered" evidence="1">
    <location>
        <begin position="32"/>
        <end position="55"/>
    </location>
</feature>
<gene>
    <name evidence="2" type="ORF">O987_15697</name>
</gene>
<name>A0A076PU27_COMTE</name>
<organism evidence="2 3">
    <name type="scientific">Comamonas testosteroni TK102</name>
    <dbReference type="NCBI Taxonomy" id="1392005"/>
    <lineage>
        <taxon>Bacteria</taxon>
        <taxon>Pseudomonadati</taxon>
        <taxon>Pseudomonadota</taxon>
        <taxon>Betaproteobacteria</taxon>
        <taxon>Burkholderiales</taxon>
        <taxon>Comamonadaceae</taxon>
        <taxon>Comamonas</taxon>
    </lineage>
</organism>
<dbReference type="AlphaFoldDB" id="A0A076PU27"/>